<evidence type="ECO:0000313" key="2">
    <source>
        <dbReference type="EMBL" id="MFD1052413.1"/>
    </source>
</evidence>
<sequence length="74" mass="8211">MEPAALVAQGRKSHIAAPNDQSHVDGVPGGQEPLDRDDRHPHRAMLVRMMTHTTPTIDDRYTDITNGRLARTLT</sequence>
<keyword evidence="3" id="KW-1185">Reference proteome</keyword>
<evidence type="ECO:0000256" key="1">
    <source>
        <dbReference type="SAM" id="MobiDB-lite"/>
    </source>
</evidence>
<reference evidence="3" key="1">
    <citation type="journal article" date="2019" name="Int. J. Syst. Evol. Microbiol.">
        <title>The Global Catalogue of Microorganisms (GCM) 10K type strain sequencing project: providing services to taxonomists for standard genome sequencing and annotation.</title>
        <authorList>
            <consortium name="The Broad Institute Genomics Platform"/>
            <consortium name="The Broad Institute Genome Sequencing Center for Infectious Disease"/>
            <person name="Wu L."/>
            <person name="Ma J."/>
        </authorList>
    </citation>
    <scope>NUCLEOTIDE SEQUENCE [LARGE SCALE GENOMIC DNA]</scope>
    <source>
        <strain evidence="3">JCM 31486</strain>
    </source>
</reference>
<comment type="caution">
    <text evidence="2">The sequence shown here is derived from an EMBL/GenBank/DDBJ whole genome shotgun (WGS) entry which is preliminary data.</text>
</comment>
<proteinExistence type="predicted"/>
<gene>
    <name evidence="2" type="ORF">ACFQ1S_45930</name>
</gene>
<dbReference type="EMBL" id="JBHTIS010004398">
    <property type="protein sequence ID" value="MFD1052413.1"/>
    <property type="molecule type" value="Genomic_DNA"/>
</dbReference>
<dbReference type="Proteomes" id="UP001597045">
    <property type="component" value="Unassembled WGS sequence"/>
</dbReference>
<organism evidence="2 3">
    <name type="scientific">Kibdelosporangium lantanae</name>
    <dbReference type="NCBI Taxonomy" id="1497396"/>
    <lineage>
        <taxon>Bacteria</taxon>
        <taxon>Bacillati</taxon>
        <taxon>Actinomycetota</taxon>
        <taxon>Actinomycetes</taxon>
        <taxon>Pseudonocardiales</taxon>
        <taxon>Pseudonocardiaceae</taxon>
        <taxon>Kibdelosporangium</taxon>
    </lineage>
</organism>
<feature type="region of interest" description="Disordered" evidence="1">
    <location>
        <begin position="1"/>
        <end position="39"/>
    </location>
</feature>
<name>A0ABW3MPF6_9PSEU</name>
<accession>A0ABW3MPF6</accession>
<protein>
    <submittedName>
        <fullName evidence="2">Uncharacterized protein</fullName>
    </submittedName>
</protein>
<feature type="non-terminal residue" evidence="2">
    <location>
        <position position="74"/>
    </location>
</feature>
<evidence type="ECO:0000313" key="3">
    <source>
        <dbReference type="Proteomes" id="UP001597045"/>
    </source>
</evidence>